<dbReference type="RefSeq" id="WP_009576720.1">
    <property type="nucleotide sequence ID" value="NZ_AEIG01000083.1"/>
</dbReference>
<dbReference type="InterPro" id="IPR001036">
    <property type="entry name" value="Acrflvin-R"/>
</dbReference>
<dbReference type="SUPFAM" id="SSF82714">
    <property type="entry name" value="Multidrug efflux transporter AcrB TolC docking domain, DN and DC subdomains"/>
    <property type="match status" value="2"/>
</dbReference>
<dbReference type="AlphaFoldDB" id="F3L4G3"/>
<gene>
    <name evidence="8" type="ORF">IMCC3088_2564</name>
</gene>
<evidence type="ECO:0000256" key="4">
    <source>
        <dbReference type="ARBA" id="ARBA00022475"/>
    </source>
</evidence>
<dbReference type="InterPro" id="IPR004763">
    <property type="entry name" value="CusA-like"/>
</dbReference>
<dbReference type="GO" id="GO:0042910">
    <property type="term" value="F:xenobiotic transmembrane transporter activity"/>
    <property type="evidence" value="ECO:0007669"/>
    <property type="project" value="TreeGrafter"/>
</dbReference>
<dbReference type="PANTHER" id="PTHR32063">
    <property type="match status" value="1"/>
</dbReference>
<evidence type="ECO:0000313" key="9">
    <source>
        <dbReference type="Proteomes" id="UP000005615"/>
    </source>
</evidence>
<evidence type="ECO:0000256" key="1">
    <source>
        <dbReference type="ARBA" id="ARBA00004651"/>
    </source>
</evidence>
<comment type="subcellular location">
    <subcellularLocation>
        <location evidence="1">Cell membrane</location>
        <topology evidence="1">Multi-pass membrane protein</topology>
    </subcellularLocation>
</comment>
<sequence>MINKIIAWSIQQRVLVLLATVVVVLGGLVALQRTPVDAIPDLSDVQVIVKTPFPGQAPQVVEDQVTYPLSNLLLGIPGAKTVRAYSFMGDSYVYVIFDDSTDVYWARSRISEYLSQASTILPAGVQPQIGPDATGVGWIYQYAITDSSNQHDLADLTRLQDWFIKQELQSVEGVAEVAKVGGMVKQYQIVVDPEALRRLQIPITHIVTAVQRNNQSSGASVIEQAGAEHMVQVLGYIDSIDDIKNTPLGLSANGLPVLVKDIASVTLGPLSRRGVADFNGQGDVVGGIIVMRSGGDAQRTIDAVKAKLATIESSLPPGVTITSVYDRSQLIERAVTDLSTKLLQEFIVIALVCAVFLFHLRSSLVAIISLPVALLLAFMLMYAQGISANIMSLGGIAIAIGAMVDASIVMVENLHKHLAGQRLERETRWQHVYAAVSEVAPAIFFGLAIITVSFFPVFALQAQEGRLFGPLAFTKSYAMAASAFLAITLVPVLIGYLMVGKIPSEAQNPVNSWLQRAYRPMLTAALQHPKTTLASAALILLSALWPLSQLGSEFMPDLDEGDIMYMPTFDPGISIGEARLRLQQAHRLIKTVPEVESVFGKAGRAETATDPAPLSMIESVIRLKPKSQWRDGISKDDIIQELRAAVNLPGFSNAFVMPIKTRIDMLATGIKTPVGVKIAGPDLEQLQAVAADVEGLLNTLEHSESVYAERPGTGRYLNIRVDAIKAGQYGLSTADVQQQISVAVGGKTIAYSLEGRERYPVNARYPQGDRDSLADLKTLLIATPNQGMIELQDVAEVMHERGAAMLKSENARLNAWVYIDVKDTDLGSYVTQAQALLDQELNLPPGYTLSWAGQYQYMQRALERLKIIVPITLAIIVALLLMQFKSMREVLLLLLTLPLSLVGSAWLLYGLGFNLSVAVGVGFIALAGLSIEIGILMLVYLQQSVSASNSESDTKALNDAIIEGASRRVRPILMTASSVFIGMLPILLGEGTGVEVMSRIAAPMVGGVVSTLVLTLIVLPVLYRYLLAVPAQR</sequence>
<dbReference type="PRINTS" id="PR00702">
    <property type="entry name" value="ACRIFLAVINRP"/>
</dbReference>
<comment type="similarity">
    <text evidence="2">Belongs to the resistance-nodulation-cell division (RND) (TC 2.A.6) family.</text>
</comment>
<evidence type="ECO:0000256" key="7">
    <source>
        <dbReference type="ARBA" id="ARBA00023136"/>
    </source>
</evidence>
<name>F3L4G3_9GAMM</name>
<dbReference type="EMBL" id="AEIG01000083">
    <property type="protein sequence ID" value="EGG28778.1"/>
    <property type="molecule type" value="Genomic_DNA"/>
</dbReference>
<dbReference type="Proteomes" id="UP000005615">
    <property type="component" value="Unassembled WGS sequence"/>
</dbReference>
<evidence type="ECO:0000256" key="3">
    <source>
        <dbReference type="ARBA" id="ARBA00022448"/>
    </source>
</evidence>
<evidence type="ECO:0000313" key="8">
    <source>
        <dbReference type="EMBL" id="EGG28778.1"/>
    </source>
</evidence>
<keyword evidence="5" id="KW-0812">Transmembrane</keyword>
<protein>
    <submittedName>
        <fullName evidence="8">Cobalt-zinc-cadmium resistance protein CzcA Cation efflux system protein CusA</fullName>
    </submittedName>
</protein>
<dbReference type="SUPFAM" id="SSF82866">
    <property type="entry name" value="Multidrug efflux transporter AcrB transmembrane domain"/>
    <property type="match status" value="2"/>
</dbReference>
<keyword evidence="6" id="KW-1133">Transmembrane helix</keyword>
<organism evidence="8 9">
    <name type="scientific">Aequoribacter fuscus</name>
    <dbReference type="NCBI Taxonomy" id="2518989"/>
    <lineage>
        <taxon>Bacteria</taxon>
        <taxon>Pseudomonadati</taxon>
        <taxon>Pseudomonadota</taxon>
        <taxon>Gammaproteobacteria</taxon>
        <taxon>Cellvibrionales</taxon>
        <taxon>Halieaceae</taxon>
        <taxon>Aequoribacter</taxon>
    </lineage>
</organism>
<dbReference type="PANTHER" id="PTHR32063:SF19">
    <property type="entry name" value="CATION EFFLUX SYSTEM PROTEIN CUSA"/>
    <property type="match status" value="1"/>
</dbReference>
<dbReference type="Gene3D" id="3.30.70.1440">
    <property type="entry name" value="Multidrug efflux transporter AcrB pore domain"/>
    <property type="match status" value="1"/>
</dbReference>
<proteinExistence type="inferred from homology"/>
<accession>F3L4G3</accession>
<dbReference type="Pfam" id="PF00873">
    <property type="entry name" value="ACR_tran"/>
    <property type="match status" value="1"/>
</dbReference>
<dbReference type="Gene3D" id="3.30.70.1320">
    <property type="entry name" value="Multidrug efflux transporter AcrB pore domain like"/>
    <property type="match status" value="1"/>
</dbReference>
<dbReference type="SUPFAM" id="SSF82693">
    <property type="entry name" value="Multidrug efflux transporter AcrB pore domain, PN1, PN2, PC1 and PC2 subdomains"/>
    <property type="match status" value="2"/>
</dbReference>
<dbReference type="OrthoDB" id="9758757at2"/>
<keyword evidence="7" id="KW-0472">Membrane</keyword>
<evidence type="ECO:0000256" key="6">
    <source>
        <dbReference type="ARBA" id="ARBA00022989"/>
    </source>
</evidence>
<dbReference type="GO" id="GO:0008324">
    <property type="term" value="F:monoatomic cation transmembrane transporter activity"/>
    <property type="evidence" value="ECO:0007669"/>
    <property type="project" value="InterPro"/>
</dbReference>
<comment type="caution">
    <text evidence="8">The sequence shown here is derived from an EMBL/GenBank/DDBJ whole genome shotgun (WGS) entry which is preliminary data.</text>
</comment>
<dbReference type="Gene3D" id="3.30.2090.10">
    <property type="entry name" value="Multidrug efflux transporter AcrB TolC docking domain, DN and DC subdomains"/>
    <property type="match status" value="2"/>
</dbReference>
<keyword evidence="9" id="KW-1185">Reference proteome</keyword>
<dbReference type="Gene3D" id="1.20.1640.10">
    <property type="entry name" value="Multidrug efflux transporter AcrB transmembrane domain"/>
    <property type="match status" value="2"/>
</dbReference>
<evidence type="ECO:0000256" key="2">
    <source>
        <dbReference type="ARBA" id="ARBA00010942"/>
    </source>
</evidence>
<evidence type="ECO:0000256" key="5">
    <source>
        <dbReference type="ARBA" id="ARBA00022692"/>
    </source>
</evidence>
<dbReference type="Gene3D" id="3.30.70.1430">
    <property type="entry name" value="Multidrug efflux transporter AcrB pore domain"/>
    <property type="match status" value="2"/>
</dbReference>
<dbReference type="NCBIfam" id="TIGR00914">
    <property type="entry name" value="2A0601"/>
    <property type="match status" value="1"/>
</dbReference>
<reference evidence="8 9" key="1">
    <citation type="journal article" date="2011" name="J. Bacteriol.">
        <title>Genome sequence of strain IMCC3088, a proteorhodopsin-containing marine bacterium belonging to the OM60/NOR5 clade.</title>
        <authorList>
            <person name="Jang Y."/>
            <person name="Oh H.M."/>
            <person name="Kang I."/>
            <person name="Lee K."/>
            <person name="Yang S.J."/>
            <person name="Cho J.C."/>
        </authorList>
    </citation>
    <scope>NUCLEOTIDE SEQUENCE [LARGE SCALE GENOMIC DNA]</scope>
    <source>
        <strain evidence="8 9">IMCC3088</strain>
    </source>
</reference>
<keyword evidence="3" id="KW-0813">Transport</keyword>
<dbReference type="InterPro" id="IPR027463">
    <property type="entry name" value="AcrB_DN_DC_subdom"/>
</dbReference>
<dbReference type="GO" id="GO:0005886">
    <property type="term" value="C:plasma membrane"/>
    <property type="evidence" value="ECO:0007669"/>
    <property type="project" value="UniProtKB-SubCell"/>
</dbReference>
<dbReference type="eggNOG" id="COG3696">
    <property type="taxonomic scope" value="Bacteria"/>
</dbReference>
<keyword evidence="4" id="KW-1003">Cell membrane</keyword>
<dbReference type="STRING" id="2518989.IMCC3088_2564"/>